<reference evidence="3 4" key="1">
    <citation type="submission" date="2022-04" db="EMBL/GenBank/DDBJ databases">
        <title>Halobacillus sp. isolated from saltern.</title>
        <authorList>
            <person name="Won M."/>
            <person name="Lee C.-M."/>
            <person name="Woen H.-Y."/>
            <person name="Kwon S.-W."/>
        </authorList>
    </citation>
    <scope>NUCLEOTIDE SEQUENCE [LARGE SCALE GENOMIC DNA]</scope>
    <source>
        <strain evidence="3 4">SSBR10-3</strain>
    </source>
</reference>
<evidence type="ECO:0000256" key="1">
    <source>
        <dbReference type="ARBA" id="ARBA00023125"/>
    </source>
</evidence>
<dbReference type="SUPFAM" id="SSF46785">
    <property type="entry name" value="Winged helix' DNA-binding domain"/>
    <property type="match status" value="1"/>
</dbReference>
<dbReference type="Pfam" id="PF12840">
    <property type="entry name" value="HTH_20"/>
    <property type="match status" value="1"/>
</dbReference>
<evidence type="ECO:0000313" key="3">
    <source>
        <dbReference type="EMBL" id="UOQ44953.1"/>
    </source>
</evidence>
<dbReference type="InterPro" id="IPR036390">
    <property type="entry name" value="WH_DNA-bd_sf"/>
</dbReference>
<dbReference type="InterPro" id="IPR036388">
    <property type="entry name" value="WH-like_DNA-bd_sf"/>
</dbReference>
<name>A0ABY4ELG2_9BACI</name>
<dbReference type="PANTHER" id="PTHR38600">
    <property type="entry name" value="TRANSCRIPTIONAL REGULATORY PROTEIN"/>
    <property type="match status" value="1"/>
</dbReference>
<dbReference type="EMBL" id="CP095073">
    <property type="protein sequence ID" value="UOQ44953.1"/>
    <property type="molecule type" value="Genomic_DNA"/>
</dbReference>
<proteinExistence type="predicted"/>
<sequence>MHIIKLERRPCRIDKIFKALADTNRRSLLDELYRNNGQTLNELCVPMTISRQAVTKHLMILEEAELIVVERRGRERRHYLNAAPLGDIYSRWLSKYDQSRAAALEQLKTKLEEEDDE</sequence>
<dbReference type="PROSITE" id="PS50987">
    <property type="entry name" value="HTH_ARSR_2"/>
    <property type="match status" value="1"/>
</dbReference>
<dbReference type="InterPro" id="IPR001845">
    <property type="entry name" value="HTH_ArsR_DNA-bd_dom"/>
</dbReference>
<gene>
    <name evidence="3" type="ORF">MUN89_03100</name>
</gene>
<evidence type="ECO:0000259" key="2">
    <source>
        <dbReference type="PROSITE" id="PS50987"/>
    </source>
</evidence>
<dbReference type="Proteomes" id="UP000831787">
    <property type="component" value="Chromosome"/>
</dbReference>
<dbReference type="InterPro" id="IPR011991">
    <property type="entry name" value="ArsR-like_HTH"/>
</dbReference>
<dbReference type="PANTHER" id="PTHR38600:SF1">
    <property type="entry name" value="TRANSCRIPTIONAL REGULATORY PROTEIN"/>
    <property type="match status" value="1"/>
</dbReference>
<dbReference type="RefSeq" id="WP_244711310.1">
    <property type="nucleotide sequence ID" value="NZ_CP095073.1"/>
</dbReference>
<dbReference type="CDD" id="cd00090">
    <property type="entry name" value="HTH_ARSR"/>
    <property type="match status" value="1"/>
</dbReference>
<feature type="domain" description="HTH arsR-type" evidence="2">
    <location>
        <begin position="6"/>
        <end position="100"/>
    </location>
</feature>
<organism evidence="3 4">
    <name type="scientific">Halobacillus salinarum</name>
    <dbReference type="NCBI Taxonomy" id="2932257"/>
    <lineage>
        <taxon>Bacteria</taxon>
        <taxon>Bacillati</taxon>
        <taxon>Bacillota</taxon>
        <taxon>Bacilli</taxon>
        <taxon>Bacillales</taxon>
        <taxon>Bacillaceae</taxon>
        <taxon>Halobacillus</taxon>
    </lineage>
</organism>
<dbReference type="SMART" id="SM00418">
    <property type="entry name" value="HTH_ARSR"/>
    <property type="match status" value="1"/>
</dbReference>
<dbReference type="PRINTS" id="PR00778">
    <property type="entry name" value="HTHARSR"/>
</dbReference>
<protein>
    <submittedName>
        <fullName evidence="3">Helix-turn-helix domain-containing protein</fullName>
    </submittedName>
</protein>
<keyword evidence="1" id="KW-0238">DNA-binding</keyword>
<keyword evidence="4" id="KW-1185">Reference proteome</keyword>
<dbReference type="Gene3D" id="1.10.10.10">
    <property type="entry name" value="Winged helix-like DNA-binding domain superfamily/Winged helix DNA-binding domain"/>
    <property type="match status" value="1"/>
</dbReference>
<accession>A0ABY4ELG2</accession>
<evidence type="ECO:0000313" key="4">
    <source>
        <dbReference type="Proteomes" id="UP000831787"/>
    </source>
</evidence>